<reference evidence="7 8" key="1">
    <citation type="journal article" date="2020" name="Nature">
        <title>Six reference-quality genomes reveal evolution of bat adaptations.</title>
        <authorList>
            <person name="Jebb D."/>
            <person name="Huang Z."/>
            <person name="Pippel M."/>
            <person name="Hughes G.M."/>
            <person name="Lavrichenko K."/>
            <person name="Devanna P."/>
            <person name="Winkler S."/>
            <person name="Jermiin L.S."/>
            <person name="Skirmuntt E.C."/>
            <person name="Katzourakis A."/>
            <person name="Burkitt-Gray L."/>
            <person name="Ray D.A."/>
            <person name="Sullivan K.A.M."/>
            <person name="Roscito J.G."/>
            <person name="Kirilenko B.M."/>
            <person name="Davalos L.M."/>
            <person name="Corthals A.P."/>
            <person name="Power M.L."/>
            <person name="Jones G."/>
            <person name="Ransome R.D."/>
            <person name="Dechmann D.K.N."/>
            <person name="Locatelli A.G."/>
            <person name="Puechmaille S.J."/>
            <person name="Fedrigo O."/>
            <person name="Jarvis E.D."/>
            <person name="Hiller M."/>
            <person name="Vernes S.C."/>
            <person name="Myers E.W."/>
            <person name="Teeling E.C."/>
        </authorList>
    </citation>
    <scope>NUCLEOTIDE SEQUENCE [LARGE SCALE GENOMIC DNA]</scope>
    <source>
        <strain evidence="7">MMolMol1</strain>
        <tissue evidence="7">Muscle</tissue>
    </source>
</reference>
<dbReference type="PANTHER" id="PTHR22422">
    <property type="entry name" value="TRANSMEMBRANE AND COILED-COIL DOMAIN-CONTAINING PROTEIN 5B-RELATED"/>
    <property type="match status" value="1"/>
</dbReference>
<feature type="region of interest" description="Disordered" evidence="6">
    <location>
        <begin position="57"/>
        <end position="96"/>
    </location>
</feature>
<evidence type="ECO:0000256" key="4">
    <source>
        <dbReference type="ARBA" id="ARBA00023054"/>
    </source>
</evidence>
<proteinExistence type="predicted"/>
<protein>
    <submittedName>
        <fullName evidence="7">Coiled-coil domain containing 188</fullName>
    </submittedName>
</protein>
<evidence type="ECO:0000256" key="2">
    <source>
        <dbReference type="ARBA" id="ARBA00022692"/>
    </source>
</evidence>
<keyword evidence="5" id="KW-0472">Membrane</keyword>
<evidence type="ECO:0000256" key="5">
    <source>
        <dbReference type="ARBA" id="ARBA00023136"/>
    </source>
</evidence>
<sequence>MEGPKPLGPCGHSHPQCPQPSTSSSHGRCLDPPCQGFVRWPCLVPLSSTHSVDSAGAFPAPGAGGGGPRVGSEVTGDFTASEEGEMQRQRPRDPAGIRQGQMEAGLEWGWPLHSGRDQGSPRQGGAPNSGPRPCPYPHLSPGAGTPASPGAATSQLQSMALGPTEQSFLQLEQENQNLKRQNQDLREQLSALLGPGQQFLPLCPEHSSCTALAWPPEQAGTRPLENRAPLQLLRRELCRGEESFVQQSQNELQQIRLSFERKKMAITEVWDGVAEVHMALNNQATGLLNLKKDIRGVLDQMEDIQLEILGDRAQCRTQARKDLCRAKAKPQLECSEGLKGQLWVPVQSSLLALPQGSEDSRTTLVDRAVEAEVEDPVNAAAGHGNSHQGPSQRVAPSTPPLLSPASPGVPGGLWGSCSPAFLQKPCYCQE</sequence>
<evidence type="ECO:0000313" key="8">
    <source>
        <dbReference type="Proteomes" id="UP000550707"/>
    </source>
</evidence>
<evidence type="ECO:0000256" key="3">
    <source>
        <dbReference type="ARBA" id="ARBA00022989"/>
    </source>
</evidence>
<feature type="compositionally biased region" description="Basic and acidic residues" evidence="6">
    <location>
        <begin position="85"/>
        <end position="95"/>
    </location>
</feature>
<dbReference type="Proteomes" id="UP000550707">
    <property type="component" value="Unassembled WGS sequence"/>
</dbReference>
<evidence type="ECO:0000313" key="7">
    <source>
        <dbReference type="EMBL" id="KAF6403149.1"/>
    </source>
</evidence>
<dbReference type="GO" id="GO:0016020">
    <property type="term" value="C:membrane"/>
    <property type="evidence" value="ECO:0007669"/>
    <property type="project" value="UniProtKB-SubCell"/>
</dbReference>
<feature type="compositionally biased region" description="Low complexity" evidence="6">
    <location>
        <begin position="140"/>
        <end position="154"/>
    </location>
</feature>
<keyword evidence="2" id="KW-0812">Transmembrane</keyword>
<feature type="region of interest" description="Disordered" evidence="6">
    <location>
        <begin position="379"/>
        <end position="407"/>
    </location>
</feature>
<keyword evidence="3" id="KW-1133">Transmembrane helix</keyword>
<keyword evidence="4" id="KW-0175">Coiled coil</keyword>
<organism evidence="7 8">
    <name type="scientific">Molossus molossus</name>
    <name type="common">Pallas' mastiff bat</name>
    <name type="synonym">Vespertilio molossus</name>
    <dbReference type="NCBI Taxonomy" id="27622"/>
    <lineage>
        <taxon>Eukaryota</taxon>
        <taxon>Metazoa</taxon>
        <taxon>Chordata</taxon>
        <taxon>Craniata</taxon>
        <taxon>Vertebrata</taxon>
        <taxon>Euteleostomi</taxon>
        <taxon>Mammalia</taxon>
        <taxon>Eutheria</taxon>
        <taxon>Laurasiatheria</taxon>
        <taxon>Chiroptera</taxon>
        <taxon>Yangochiroptera</taxon>
        <taxon>Molossidae</taxon>
        <taxon>Molossus</taxon>
    </lineage>
</organism>
<name>A0A7J8BXA4_MOLMO</name>
<comment type="caution">
    <text evidence="7">The sequence shown here is derived from an EMBL/GenBank/DDBJ whole genome shotgun (WGS) entry which is preliminary data.</text>
</comment>
<keyword evidence="8" id="KW-1185">Reference proteome</keyword>
<dbReference type="EMBL" id="JACASF010000022">
    <property type="protein sequence ID" value="KAF6403149.1"/>
    <property type="molecule type" value="Genomic_DNA"/>
</dbReference>
<comment type="subcellular location">
    <subcellularLocation>
        <location evidence="1">Membrane</location>
        <topology evidence="1">Single-pass membrane protein</topology>
    </subcellularLocation>
</comment>
<feature type="region of interest" description="Disordered" evidence="6">
    <location>
        <begin position="109"/>
        <end position="154"/>
    </location>
</feature>
<dbReference type="InterPro" id="IPR026617">
    <property type="entry name" value="SMCO2/5"/>
</dbReference>
<dbReference type="PANTHER" id="PTHR22422:SF6">
    <property type="entry name" value="COILED-COIL DOMAIN-CONTAINING PROTEIN 188"/>
    <property type="match status" value="1"/>
</dbReference>
<evidence type="ECO:0000256" key="1">
    <source>
        <dbReference type="ARBA" id="ARBA00004167"/>
    </source>
</evidence>
<gene>
    <name evidence="7" type="ORF">HJG59_002253</name>
</gene>
<feature type="region of interest" description="Disordered" evidence="6">
    <location>
        <begin position="1"/>
        <end position="28"/>
    </location>
</feature>
<dbReference type="AlphaFoldDB" id="A0A7J8BXA4"/>
<accession>A0A7J8BXA4</accession>
<evidence type="ECO:0000256" key="6">
    <source>
        <dbReference type="SAM" id="MobiDB-lite"/>
    </source>
</evidence>